<organism evidence="1 2">
    <name type="scientific">Setaria viridis</name>
    <name type="common">Green bristlegrass</name>
    <name type="synonym">Setaria italica subsp. viridis</name>
    <dbReference type="NCBI Taxonomy" id="4556"/>
    <lineage>
        <taxon>Eukaryota</taxon>
        <taxon>Viridiplantae</taxon>
        <taxon>Streptophyta</taxon>
        <taxon>Embryophyta</taxon>
        <taxon>Tracheophyta</taxon>
        <taxon>Spermatophyta</taxon>
        <taxon>Magnoliopsida</taxon>
        <taxon>Liliopsida</taxon>
        <taxon>Poales</taxon>
        <taxon>Poaceae</taxon>
        <taxon>PACMAD clade</taxon>
        <taxon>Panicoideae</taxon>
        <taxon>Panicodae</taxon>
        <taxon>Paniceae</taxon>
        <taxon>Cenchrinae</taxon>
        <taxon>Setaria</taxon>
    </lineage>
</organism>
<sequence>MNPATGPSEQVTPTCQAHASLARQGRQEAGLLLGWLFPWWQRRQRLRPQQVGRWFRQLNLPTRWELLLTRQLRVWRRIVQNYQLSPRQFRVVQRKIQSPLAPKPVKTKWVAPAPCGGGCTQAENPEGDHVEGSLQQVVLGWRKSEEWQPAPSPGFLVEVEVG</sequence>
<dbReference type="EMBL" id="CM016553">
    <property type="protein sequence ID" value="TKW35205.1"/>
    <property type="molecule type" value="Genomic_DNA"/>
</dbReference>
<dbReference type="AlphaFoldDB" id="A0A4U6W0Y2"/>
<evidence type="ECO:0000313" key="2">
    <source>
        <dbReference type="Proteomes" id="UP000298652"/>
    </source>
</evidence>
<reference evidence="1" key="1">
    <citation type="submission" date="2019-03" db="EMBL/GenBank/DDBJ databases">
        <title>WGS assembly of Setaria viridis.</title>
        <authorList>
            <person name="Huang P."/>
            <person name="Jenkins J."/>
            <person name="Grimwood J."/>
            <person name="Barry K."/>
            <person name="Healey A."/>
            <person name="Mamidi S."/>
            <person name="Sreedasyam A."/>
            <person name="Shu S."/>
            <person name="Feldman M."/>
            <person name="Wu J."/>
            <person name="Yu Y."/>
            <person name="Chen C."/>
            <person name="Johnson J."/>
            <person name="Rokhsar D."/>
            <person name="Baxter I."/>
            <person name="Schmutz J."/>
            <person name="Brutnell T."/>
            <person name="Kellogg E."/>
        </authorList>
    </citation>
    <scope>NUCLEOTIDE SEQUENCE [LARGE SCALE GENOMIC DNA]</scope>
</reference>
<gene>
    <name evidence="1" type="ORF">SEVIR_2G357000v2</name>
</gene>
<accession>A0A4U6W0Y2</accession>
<dbReference type="Gramene" id="TKW35205">
    <property type="protein sequence ID" value="TKW35205"/>
    <property type="gene ID" value="SEVIR_2G357000v2"/>
</dbReference>
<protein>
    <submittedName>
        <fullName evidence="1">Uncharacterized protein</fullName>
    </submittedName>
</protein>
<proteinExistence type="predicted"/>
<evidence type="ECO:0000313" key="1">
    <source>
        <dbReference type="EMBL" id="TKW35205.1"/>
    </source>
</evidence>
<keyword evidence="2" id="KW-1185">Reference proteome</keyword>
<dbReference type="Proteomes" id="UP000298652">
    <property type="component" value="Chromosome 2"/>
</dbReference>
<name>A0A4U6W0Y2_SETVI</name>